<accession>A0A8A1MDJ3</accession>
<sequence length="261" mass="29573">MRLTSKAPAALGRNLDTLQARSTDLLQHLRKTQGRTIILQLGFLRPPQVGVTSMRIRHYGELEGRNQPLLHVFLDAVEERLTAHTQSSSLCKDALLCSNTSRNPEDYREVVTSGNDVSPRWPARAAKFQANMGWREFTAQAITAPIPQSSQNFHQALVGPGFDWEALVYVVGKKVIISWYNPPDMEGTGTSRFFRWVTHSQDHSVNPDLDSARTRRVEMYTPRRIDLCRFRCCKHEEMAVIARPSFLGRFCAGKCIGHPQL</sequence>
<organism evidence="1 2">
    <name type="scientific">Ajellomyces capsulatus</name>
    <name type="common">Darling's disease fungus</name>
    <name type="synonym">Histoplasma capsulatum</name>
    <dbReference type="NCBI Taxonomy" id="5037"/>
    <lineage>
        <taxon>Eukaryota</taxon>
        <taxon>Fungi</taxon>
        <taxon>Dikarya</taxon>
        <taxon>Ascomycota</taxon>
        <taxon>Pezizomycotina</taxon>
        <taxon>Eurotiomycetes</taxon>
        <taxon>Eurotiomycetidae</taxon>
        <taxon>Onygenales</taxon>
        <taxon>Ajellomycetaceae</taxon>
        <taxon>Histoplasma</taxon>
    </lineage>
</organism>
<dbReference type="AlphaFoldDB" id="A0A8A1MDJ3"/>
<dbReference type="VEuPathDB" id="FungiDB:I7I51_04404"/>
<evidence type="ECO:0000313" key="2">
    <source>
        <dbReference type="Proteomes" id="UP000663671"/>
    </source>
</evidence>
<evidence type="ECO:0000313" key="1">
    <source>
        <dbReference type="EMBL" id="QSS62227.1"/>
    </source>
</evidence>
<reference evidence="1" key="1">
    <citation type="submission" date="2021-01" db="EMBL/GenBank/DDBJ databases">
        <title>Chromosome-level genome assembly of a human fungal pathogen reveals clustering of transcriptionally co-regulated genes.</title>
        <authorList>
            <person name="Voorhies M."/>
            <person name="Cohen S."/>
            <person name="Shea T.P."/>
            <person name="Petrus S."/>
            <person name="Munoz J.F."/>
            <person name="Poplawski S."/>
            <person name="Goldman W.E."/>
            <person name="Michael T."/>
            <person name="Cuomo C.A."/>
            <person name="Sil A."/>
            <person name="Beyhan S."/>
        </authorList>
    </citation>
    <scope>NUCLEOTIDE SEQUENCE</scope>
    <source>
        <strain evidence="1">WU24</strain>
    </source>
</reference>
<dbReference type="EMBL" id="CP069111">
    <property type="protein sequence ID" value="QSS62227.1"/>
    <property type="molecule type" value="Genomic_DNA"/>
</dbReference>
<gene>
    <name evidence="1" type="ORF">I7I51_04404</name>
</gene>
<protein>
    <submittedName>
        <fullName evidence="1">Uncharacterized protein</fullName>
    </submittedName>
</protein>
<name>A0A8A1MDJ3_AJECA</name>
<proteinExistence type="predicted"/>
<dbReference type="Proteomes" id="UP000663671">
    <property type="component" value="Chromosome 5"/>
</dbReference>